<keyword evidence="1" id="KW-1133">Transmembrane helix</keyword>
<gene>
    <name evidence="2" type="ORF">Nepgr_031709</name>
</gene>
<evidence type="ECO:0000313" key="3">
    <source>
        <dbReference type="Proteomes" id="UP001279734"/>
    </source>
</evidence>
<evidence type="ECO:0000256" key="1">
    <source>
        <dbReference type="SAM" id="Phobius"/>
    </source>
</evidence>
<evidence type="ECO:0000313" key="2">
    <source>
        <dbReference type="EMBL" id="GMH29866.1"/>
    </source>
</evidence>
<name>A0AAD3Y7R3_NEPGR</name>
<accession>A0AAD3Y7R3</accession>
<sequence>MLFVGSPTSRKVEDCGLIPDGLSTPFEARAVASWNLGSLTIIVSGGTIFGFLTDKIFENQLAKKRRSLVECVHHS</sequence>
<comment type="caution">
    <text evidence="2">The sequence shown here is derived from an EMBL/GenBank/DDBJ whole genome shotgun (WGS) entry which is preliminary data.</text>
</comment>
<reference evidence="2" key="1">
    <citation type="submission" date="2023-05" db="EMBL/GenBank/DDBJ databases">
        <title>Nepenthes gracilis genome sequencing.</title>
        <authorList>
            <person name="Fukushima K."/>
        </authorList>
    </citation>
    <scope>NUCLEOTIDE SEQUENCE</scope>
    <source>
        <strain evidence="2">SING2019-196</strain>
    </source>
</reference>
<dbReference type="EMBL" id="BSYO01000037">
    <property type="protein sequence ID" value="GMH29866.1"/>
    <property type="molecule type" value="Genomic_DNA"/>
</dbReference>
<dbReference type="Proteomes" id="UP001279734">
    <property type="component" value="Unassembled WGS sequence"/>
</dbReference>
<protein>
    <submittedName>
        <fullName evidence="2">Uncharacterized protein</fullName>
    </submittedName>
</protein>
<keyword evidence="3" id="KW-1185">Reference proteome</keyword>
<keyword evidence="1" id="KW-0812">Transmembrane</keyword>
<organism evidence="2 3">
    <name type="scientific">Nepenthes gracilis</name>
    <name type="common">Slender pitcher plant</name>
    <dbReference type="NCBI Taxonomy" id="150966"/>
    <lineage>
        <taxon>Eukaryota</taxon>
        <taxon>Viridiplantae</taxon>
        <taxon>Streptophyta</taxon>
        <taxon>Embryophyta</taxon>
        <taxon>Tracheophyta</taxon>
        <taxon>Spermatophyta</taxon>
        <taxon>Magnoliopsida</taxon>
        <taxon>eudicotyledons</taxon>
        <taxon>Gunneridae</taxon>
        <taxon>Pentapetalae</taxon>
        <taxon>Caryophyllales</taxon>
        <taxon>Nepenthaceae</taxon>
        <taxon>Nepenthes</taxon>
    </lineage>
</organism>
<proteinExistence type="predicted"/>
<keyword evidence="1" id="KW-0472">Membrane</keyword>
<feature type="transmembrane region" description="Helical" evidence="1">
    <location>
        <begin position="36"/>
        <end position="57"/>
    </location>
</feature>
<dbReference type="AlphaFoldDB" id="A0AAD3Y7R3"/>